<dbReference type="InterPro" id="IPR017946">
    <property type="entry name" value="PLC-like_Pdiesterase_TIM-brl"/>
</dbReference>
<reference evidence="3 4" key="1">
    <citation type="submission" date="2020-08" db="EMBL/GenBank/DDBJ databases">
        <title>Genome public.</title>
        <authorList>
            <person name="Liu C."/>
            <person name="Sun Q."/>
        </authorList>
    </citation>
    <scope>NUCLEOTIDE SEQUENCE [LARGE SCALE GENOMIC DNA]</scope>
    <source>
        <strain evidence="3 4">M29</strain>
    </source>
</reference>
<organism evidence="3 4">
    <name type="scientific">Blautia difficilis</name>
    <dbReference type="NCBI Taxonomy" id="2763027"/>
    <lineage>
        <taxon>Bacteria</taxon>
        <taxon>Bacillati</taxon>
        <taxon>Bacillota</taxon>
        <taxon>Clostridia</taxon>
        <taxon>Lachnospirales</taxon>
        <taxon>Lachnospiraceae</taxon>
        <taxon>Blautia</taxon>
    </lineage>
</organism>
<dbReference type="Proteomes" id="UP000649826">
    <property type="component" value="Unassembled WGS sequence"/>
</dbReference>
<keyword evidence="4" id="KW-1185">Reference proteome</keyword>
<feature type="transmembrane region" description="Helical" evidence="1">
    <location>
        <begin position="12"/>
        <end position="32"/>
    </location>
</feature>
<dbReference type="InterPro" id="IPR030395">
    <property type="entry name" value="GP_PDE_dom"/>
</dbReference>
<sequence length="304" mass="34807">MKQDKKKSKAGIFGRMLLLFLEMMGIAAFLWGQEVFPASVTTPAFSWENYKTVAHALGGIGDKTYLNSKESFLASYQMGCRLFEVDLTKTSDGVWVCRHSWTQSMGQWEGDKAKVLSEAEFLSSPIYGKYTPMTLADFLKLLKNYPDAFVMLDSKQYSVRSYQTTVEDYADYLEIAEAAGAEEVLDQIIPEIYTQSMFAGTALLYNFPTYIYSLWQEYSVKDLKEIAAFCKEKGIPAATVYYKYWSEDVQDIFDKKGIKLYIYTVNDLKEAKEYMQKGASGICSDYLQDRDLNLDKKDIDKHEN</sequence>
<dbReference type="CDD" id="cd08583">
    <property type="entry name" value="PI-PLCc_GDPD_SF_unchar1"/>
    <property type="match status" value="1"/>
</dbReference>
<feature type="domain" description="GP-PDE" evidence="2">
    <location>
        <begin position="51"/>
        <end position="294"/>
    </location>
</feature>
<keyword evidence="1" id="KW-0812">Transmembrane</keyword>
<evidence type="ECO:0000256" key="1">
    <source>
        <dbReference type="SAM" id="Phobius"/>
    </source>
</evidence>
<dbReference type="PROSITE" id="PS50007">
    <property type="entry name" value="PIPLC_X_DOMAIN"/>
    <property type="match status" value="1"/>
</dbReference>
<evidence type="ECO:0000313" key="3">
    <source>
        <dbReference type="EMBL" id="MBC5780369.1"/>
    </source>
</evidence>
<dbReference type="PANTHER" id="PTHR46211:SF14">
    <property type="entry name" value="GLYCEROPHOSPHODIESTER PHOSPHODIESTERASE"/>
    <property type="match status" value="1"/>
</dbReference>
<keyword evidence="1" id="KW-0472">Membrane</keyword>
<dbReference type="SUPFAM" id="SSF51695">
    <property type="entry name" value="PLC-like phosphodiesterases"/>
    <property type="match status" value="1"/>
</dbReference>
<gene>
    <name evidence="3" type="ORF">H8Z82_12080</name>
</gene>
<dbReference type="EMBL" id="JACOQG010000021">
    <property type="protein sequence ID" value="MBC5780369.1"/>
    <property type="molecule type" value="Genomic_DNA"/>
</dbReference>
<accession>A0ABR7IK75</accession>
<evidence type="ECO:0000259" key="2">
    <source>
        <dbReference type="PROSITE" id="PS51704"/>
    </source>
</evidence>
<proteinExistence type="predicted"/>
<dbReference type="PROSITE" id="PS51704">
    <property type="entry name" value="GP_PDE"/>
    <property type="match status" value="1"/>
</dbReference>
<name>A0ABR7IK75_9FIRM</name>
<dbReference type="RefSeq" id="WP_186995257.1">
    <property type="nucleotide sequence ID" value="NZ_JACOQG010000021.1"/>
</dbReference>
<comment type="caution">
    <text evidence="3">The sequence shown here is derived from an EMBL/GenBank/DDBJ whole genome shotgun (WGS) entry which is preliminary data.</text>
</comment>
<keyword evidence="1" id="KW-1133">Transmembrane helix</keyword>
<dbReference type="Pfam" id="PF03009">
    <property type="entry name" value="GDPD"/>
    <property type="match status" value="1"/>
</dbReference>
<dbReference type="Gene3D" id="3.20.20.190">
    <property type="entry name" value="Phosphatidylinositol (PI) phosphodiesterase"/>
    <property type="match status" value="1"/>
</dbReference>
<protein>
    <recommendedName>
        <fullName evidence="2">GP-PDE domain-containing protein</fullName>
    </recommendedName>
</protein>
<evidence type="ECO:0000313" key="4">
    <source>
        <dbReference type="Proteomes" id="UP000649826"/>
    </source>
</evidence>
<dbReference type="PANTHER" id="PTHR46211">
    <property type="entry name" value="GLYCEROPHOSPHORYL DIESTER PHOSPHODIESTERASE"/>
    <property type="match status" value="1"/>
</dbReference>